<accession>A0A0A9F128</accession>
<organism evidence="1">
    <name type="scientific">Arundo donax</name>
    <name type="common">Giant reed</name>
    <name type="synonym">Donax arundinaceus</name>
    <dbReference type="NCBI Taxonomy" id="35708"/>
    <lineage>
        <taxon>Eukaryota</taxon>
        <taxon>Viridiplantae</taxon>
        <taxon>Streptophyta</taxon>
        <taxon>Embryophyta</taxon>
        <taxon>Tracheophyta</taxon>
        <taxon>Spermatophyta</taxon>
        <taxon>Magnoliopsida</taxon>
        <taxon>Liliopsida</taxon>
        <taxon>Poales</taxon>
        <taxon>Poaceae</taxon>
        <taxon>PACMAD clade</taxon>
        <taxon>Arundinoideae</taxon>
        <taxon>Arundineae</taxon>
        <taxon>Arundo</taxon>
    </lineage>
</organism>
<evidence type="ECO:0000313" key="1">
    <source>
        <dbReference type="EMBL" id="JAE06715.1"/>
    </source>
</evidence>
<proteinExistence type="predicted"/>
<dbReference type="AlphaFoldDB" id="A0A0A9F128"/>
<sequence length="37" mass="4276">MKHLLVNAIEEADKIIHQKLRKSIIACQNSSNILNCW</sequence>
<protein>
    <submittedName>
        <fullName evidence="1">ATR</fullName>
    </submittedName>
</protein>
<name>A0A0A9F128_ARUDO</name>
<dbReference type="EMBL" id="GBRH01191181">
    <property type="protein sequence ID" value="JAE06715.1"/>
    <property type="molecule type" value="Transcribed_RNA"/>
</dbReference>
<reference evidence="1" key="2">
    <citation type="journal article" date="2015" name="Data Brief">
        <title>Shoot transcriptome of the giant reed, Arundo donax.</title>
        <authorList>
            <person name="Barrero R.A."/>
            <person name="Guerrero F.D."/>
            <person name="Moolhuijzen P."/>
            <person name="Goolsby J.A."/>
            <person name="Tidwell J."/>
            <person name="Bellgard S.E."/>
            <person name="Bellgard M.I."/>
        </authorList>
    </citation>
    <scope>NUCLEOTIDE SEQUENCE</scope>
    <source>
        <tissue evidence="1">Shoot tissue taken approximately 20 cm above the soil surface</tissue>
    </source>
</reference>
<reference evidence="1" key="1">
    <citation type="submission" date="2014-09" db="EMBL/GenBank/DDBJ databases">
        <authorList>
            <person name="Magalhaes I.L.F."/>
            <person name="Oliveira U."/>
            <person name="Santos F.R."/>
            <person name="Vidigal T.H.D.A."/>
            <person name="Brescovit A.D."/>
            <person name="Santos A.J."/>
        </authorList>
    </citation>
    <scope>NUCLEOTIDE SEQUENCE</scope>
    <source>
        <tissue evidence="1">Shoot tissue taken approximately 20 cm above the soil surface</tissue>
    </source>
</reference>